<dbReference type="EMBL" id="KN549951">
    <property type="protein sequence ID" value="KHJ95489.1"/>
    <property type="molecule type" value="Genomic_DNA"/>
</dbReference>
<evidence type="ECO:0000259" key="7">
    <source>
        <dbReference type="PROSITE" id="PS50850"/>
    </source>
</evidence>
<dbReference type="SUPFAM" id="SSF103473">
    <property type="entry name" value="MFS general substrate transporter"/>
    <property type="match status" value="1"/>
</dbReference>
<dbReference type="PROSITE" id="PS50850">
    <property type="entry name" value="MFS"/>
    <property type="match status" value="1"/>
</dbReference>
<evidence type="ECO:0000256" key="4">
    <source>
        <dbReference type="ARBA" id="ARBA00022989"/>
    </source>
</evidence>
<comment type="subcellular location">
    <subcellularLocation>
        <location evidence="1">Membrane</location>
        <topology evidence="1">Multi-pass membrane protein</topology>
    </subcellularLocation>
</comment>
<dbReference type="PANTHER" id="PTHR48020">
    <property type="entry name" value="PROTON MYO-INOSITOL COTRANSPORTER"/>
    <property type="match status" value="1"/>
</dbReference>
<dbReference type="PANTHER" id="PTHR48020:SF12">
    <property type="entry name" value="PROTON MYO-INOSITOL COTRANSPORTER"/>
    <property type="match status" value="1"/>
</dbReference>
<dbReference type="InterPro" id="IPR036259">
    <property type="entry name" value="MFS_trans_sf"/>
</dbReference>
<keyword evidence="3 6" id="KW-0812">Transmembrane</keyword>
<evidence type="ECO:0000256" key="2">
    <source>
        <dbReference type="ARBA" id="ARBA00022448"/>
    </source>
</evidence>
<evidence type="ECO:0000256" key="3">
    <source>
        <dbReference type="ARBA" id="ARBA00022692"/>
    </source>
</evidence>
<organism evidence="8 9">
    <name type="scientific">Oesophagostomum dentatum</name>
    <name type="common">Nodular worm</name>
    <dbReference type="NCBI Taxonomy" id="61180"/>
    <lineage>
        <taxon>Eukaryota</taxon>
        <taxon>Metazoa</taxon>
        <taxon>Ecdysozoa</taxon>
        <taxon>Nematoda</taxon>
        <taxon>Chromadorea</taxon>
        <taxon>Rhabditida</taxon>
        <taxon>Rhabditina</taxon>
        <taxon>Rhabditomorpha</taxon>
        <taxon>Strongyloidea</taxon>
        <taxon>Strongylidae</taxon>
        <taxon>Oesophagostomum</taxon>
    </lineage>
</organism>
<feature type="non-terminal residue" evidence="8">
    <location>
        <position position="1"/>
    </location>
</feature>
<accession>A0A0B1TE00</accession>
<evidence type="ECO:0000256" key="1">
    <source>
        <dbReference type="ARBA" id="ARBA00004141"/>
    </source>
</evidence>
<name>A0A0B1TE00_OESDE</name>
<keyword evidence="9" id="KW-1185">Reference proteome</keyword>
<evidence type="ECO:0000313" key="8">
    <source>
        <dbReference type="EMBL" id="KHJ95489.1"/>
    </source>
</evidence>
<sequence>DSAEVLHDQSFVNRTTDSYQSHCETYSNCDFCVTNEKCGFCAVKGGTTGYCLRKTEHDSDHSSVGPCSTSASMGSTYEWDENSCKTKFTMLPIIIMVLYLLSFASGYAPLPWVMNAEFYPLWARSTCVSVATACNWIFNLIISLTFLSLSQALTKYGTFFLYAAFTIVALVFVYIFVPETRGYSIDEVEMLFMTKKARQHAILKKDKSAEVQSPNISVIQISENL</sequence>
<evidence type="ECO:0000256" key="6">
    <source>
        <dbReference type="SAM" id="Phobius"/>
    </source>
</evidence>
<dbReference type="GO" id="GO:0005366">
    <property type="term" value="F:myo-inositol:proton symporter activity"/>
    <property type="evidence" value="ECO:0007669"/>
    <property type="project" value="TreeGrafter"/>
</dbReference>
<reference evidence="8 9" key="1">
    <citation type="submission" date="2014-03" db="EMBL/GenBank/DDBJ databases">
        <title>Draft genome of the hookworm Oesophagostomum dentatum.</title>
        <authorList>
            <person name="Mitreva M."/>
        </authorList>
    </citation>
    <scope>NUCLEOTIDE SEQUENCE [LARGE SCALE GENOMIC DNA]</scope>
    <source>
        <strain evidence="8 9">OD-Hann</strain>
    </source>
</reference>
<feature type="transmembrane region" description="Helical" evidence="6">
    <location>
        <begin position="88"/>
        <end position="108"/>
    </location>
</feature>
<feature type="transmembrane region" description="Helical" evidence="6">
    <location>
        <begin position="128"/>
        <end position="147"/>
    </location>
</feature>
<keyword evidence="2" id="KW-0813">Transport</keyword>
<protein>
    <recommendedName>
        <fullName evidence="7">Major facilitator superfamily (MFS) profile domain-containing protein</fullName>
    </recommendedName>
</protein>
<dbReference type="InterPro" id="IPR020846">
    <property type="entry name" value="MFS_dom"/>
</dbReference>
<feature type="domain" description="Major facilitator superfamily (MFS) profile" evidence="7">
    <location>
        <begin position="1"/>
        <end position="181"/>
    </location>
</feature>
<dbReference type="InterPro" id="IPR050814">
    <property type="entry name" value="Myo-inositol_Transporter"/>
</dbReference>
<proteinExistence type="predicted"/>
<dbReference type="Proteomes" id="UP000053660">
    <property type="component" value="Unassembled WGS sequence"/>
</dbReference>
<evidence type="ECO:0000256" key="5">
    <source>
        <dbReference type="ARBA" id="ARBA00023136"/>
    </source>
</evidence>
<dbReference type="GO" id="GO:0016324">
    <property type="term" value="C:apical plasma membrane"/>
    <property type="evidence" value="ECO:0007669"/>
    <property type="project" value="TreeGrafter"/>
</dbReference>
<dbReference type="Gene3D" id="1.20.1250.20">
    <property type="entry name" value="MFS general substrate transporter like domains"/>
    <property type="match status" value="1"/>
</dbReference>
<dbReference type="InterPro" id="IPR005828">
    <property type="entry name" value="MFS_sugar_transport-like"/>
</dbReference>
<gene>
    <name evidence="8" type="ORF">OESDEN_04564</name>
</gene>
<keyword evidence="4 6" id="KW-1133">Transmembrane helix</keyword>
<dbReference type="InterPro" id="IPR003663">
    <property type="entry name" value="Sugar/inositol_transpt"/>
</dbReference>
<feature type="transmembrane region" description="Helical" evidence="6">
    <location>
        <begin position="159"/>
        <end position="177"/>
    </location>
</feature>
<dbReference type="FunFam" id="1.20.1250.20:FF:000387">
    <property type="entry name" value="H(+) MyoInositol coTransporter"/>
    <property type="match status" value="1"/>
</dbReference>
<dbReference type="Pfam" id="PF00083">
    <property type="entry name" value="Sugar_tr"/>
    <property type="match status" value="1"/>
</dbReference>
<evidence type="ECO:0000313" key="9">
    <source>
        <dbReference type="Proteomes" id="UP000053660"/>
    </source>
</evidence>
<keyword evidence="5 6" id="KW-0472">Membrane</keyword>
<dbReference type="PRINTS" id="PR00171">
    <property type="entry name" value="SUGRTRNSPORT"/>
</dbReference>
<dbReference type="OrthoDB" id="6339427at2759"/>
<dbReference type="AlphaFoldDB" id="A0A0B1TE00"/>